<gene>
    <name evidence="9" type="ORF">AB5J52_44975</name>
</gene>
<keyword evidence="4 7" id="KW-0812">Transmembrane</keyword>
<dbReference type="Pfam" id="PF00528">
    <property type="entry name" value="BPD_transp_1"/>
    <property type="match status" value="2"/>
</dbReference>
<dbReference type="AlphaFoldDB" id="A0AB39QYX0"/>
<protein>
    <submittedName>
        <fullName evidence="9">ABC transporter permease</fullName>
    </submittedName>
</protein>
<feature type="domain" description="ABC transmembrane type-1" evidence="8">
    <location>
        <begin position="150"/>
        <end position="329"/>
    </location>
</feature>
<comment type="subcellular location">
    <subcellularLocation>
        <location evidence="7">Cell membrane</location>
        <topology evidence="7">Multi-pass membrane protein</topology>
    </subcellularLocation>
    <subcellularLocation>
        <location evidence="1">Membrane</location>
        <topology evidence="1">Multi-pass membrane protein</topology>
    </subcellularLocation>
</comment>
<dbReference type="SUPFAM" id="SSF161098">
    <property type="entry name" value="MetI-like"/>
    <property type="match status" value="2"/>
</dbReference>
<feature type="transmembrane region" description="Helical" evidence="7">
    <location>
        <begin position="154"/>
        <end position="177"/>
    </location>
</feature>
<feature type="transmembrane region" description="Helical" evidence="7">
    <location>
        <begin position="594"/>
        <end position="614"/>
    </location>
</feature>
<evidence type="ECO:0000256" key="3">
    <source>
        <dbReference type="ARBA" id="ARBA00022475"/>
    </source>
</evidence>
<evidence type="ECO:0000259" key="8">
    <source>
        <dbReference type="PROSITE" id="PS50928"/>
    </source>
</evidence>
<dbReference type="Gene3D" id="1.10.3720.10">
    <property type="entry name" value="MetI-like"/>
    <property type="match status" value="2"/>
</dbReference>
<dbReference type="GO" id="GO:0015871">
    <property type="term" value="P:choline transport"/>
    <property type="evidence" value="ECO:0007669"/>
    <property type="project" value="TreeGrafter"/>
</dbReference>
<dbReference type="EMBL" id="CP163441">
    <property type="protein sequence ID" value="XDQ48855.1"/>
    <property type="molecule type" value="Genomic_DNA"/>
</dbReference>
<sequence>MAAVADATAPAATIREKISRPMVVAAILVVWLVLFAAFRGRQTLTLAAADLTGLHRRLNDVNDSIGANRNSNPVFLYFFNEIRLAIDNLVTFVQSLISQPAGGRPVPQIGWLGVVGLTGYVSWAVGNWRVALLAVAGFTFFGLQGLWQESMDTLALTLSAVLVALLIGIPLGVWAGLSDRFNRVMTPFLDFMQTMPTFVYLAPLTLIFLIGGASAVITTVIYAAPPAIRITAHAIRSVPETTVEAADSLGTTRTQQLVKVLLPMSKRTVVMGVNQTIMAALAMVTIAALIDAPGLGKTVVQALQSLDVGTAFNAGLAIVVMAIVLDRVTTAAAARTETRRTDGRFLKWRRPLLGAGGVAALVLVYLSHTYVWAAEFPGDGTAGSHIASAADTATTWLQDHLSGLTNALRDALTNGLLNPFQTLLTDSPWWLVGAVLVGLGAVLGGRRAGVTAAVCVGLLVGTGLWSDSMTTLASTAVATVLVMLVGVAFGVWMGRSTLVDRLIRPTLDAAQVMPPFVYLVPFLALFGATRFTAIVAAVVYAAPVAVKIIADGVRNVSAPTVEAATSAGCNTWQIITKVQLPMARGALTLATNQGLIYVLSMVVVGGLVGAGALGYDVVAGFSQGELYGKGLAAGLAIVLLGVMFDRITQAAARRTRA</sequence>
<dbReference type="CDD" id="cd06261">
    <property type="entry name" value="TM_PBP2"/>
    <property type="match status" value="2"/>
</dbReference>
<evidence type="ECO:0000256" key="2">
    <source>
        <dbReference type="ARBA" id="ARBA00022448"/>
    </source>
</evidence>
<evidence type="ECO:0000313" key="9">
    <source>
        <dbReference type="EMBL" id="XDQ48855.1"/>
    </source>
</evidence>
<feature type="domain" description="ABC transmembrane type-1" evidence="8">
    <location>
        <begin position="468"/>
        <end position="648"/>
    </location>
</feature>
<keyword evidence="3" id="KW-1003">Cell membrane</keyword>
<dbReference type="GO" id="GO:0043190">
    <property type="term" value="C:ATP-binding cassette (ABC) transporter complex"/>
    <property type="evidence" value="ECO:0007669"/>
    <property type="project" value="TreeGrafter"/>
</dbReference>
<dbReference type="InterPro" id="IPR000515">
    <property type="entry name" value="MetI-like"/>
</dbReference>
<dbReference type="FunFam" id="1.10.3720.10:FF:000001">
    <property type="entry name" value="Glycine betaine ABC transporter, permease"/>
    <property type="match status" value="1"/>
</dbReference>
<feature type="transmembrane region" description="Helical" evidence="7">
    <location>
        <begin position="351"/>
        <end position="373"/>
    </location>
</feature>
<feature type="transmembrane region" description="Helical" evidence="7">
    <location>
        <begin position="128"/>
        <end position="147"/>
    </location>
</feature>
<feature type="transmembrane region" description="Helical" evidence="7">
    <location>
        <begin position="427"/>
        <end position="443"/>
    </location>
</feature>
<evidence type="ECO:0000256" key="4">
    <source>
        <dbReference type="ARBA" id="ARBA00022692"/>
    </source>
</evidence>
<organism evidence="9">
    <name type="scientific">Streptomyces sp. R39</name>
    <dbReference type="NCBI Taxonomy" id="3238631"/>
    <lineage>
        <taxon>Bacteria</taxon>
        <taxon>Bacillati</taxon>
        <taxon>Actinomycetota</taxon>
        <taxon>Actinomycetes</taxon>
        <taxon>Kitasatosporales</taxon>
        <taxon>Streptomycetaceae</taxon>
        <taxon>Streptomyces</taxon>
    </lineage>
</organism>
<dbReference type="RefSeq" id="WP_369227557.1">
    <property type="nucleotide sequence ID" value="NZ_CP163441.1"/>
</dbReference>
<feature type="transmembrane region" description="Helical" evidence="7">
    <location>
        <begin position="197"/>
        <end position="224"/>
    </location>
</feature>
<evidence type="ECO:0000256" key="6">
    <source>
        <dbReference type="ARBA" id="ARBA00023136"/>
    </source>
</evidence>
<feature type="transmembrane region" description="Helical" evidence="7">
    <location>
        <begin position="626"/>
        <end position="644"/>
    </location>
</feature>
<dbReference type="GO" id="GO:0031460">
    <property type="term" value="P:glycine betaine transport"/>
    <property type="evidence" value="ECO:0007669"/>
    <property type="project" value="TreeGrafter"/>
</dbReference>
<evidence type="ECO:0000256" key="1">
    <source>
        <dbReference type="ARBA" id="ARBA00004141"/>
    </source>
</evidence>
<dbReference type="PROSITE" id="PS50928">
    <property type="entry name" value="ABC_TM1"/>
    <property type="match status" value="2"/>
</dbReference>
<feature type="transmembrane region" description="Helical" evidence="7">
    <location>
        <begin position="21"/>
        <end position="38"/>
    </location>
</feature>
<dbReference type="GO" id="GO:0015226">
    <property type="term" value="F:carnitine transmembrane transporter activity"/>
    <property type="evidence" value="ECO:0007669"/>
    <property type="project" value="TreeGrafter"/>
</dbReference>
<evidence type="ECO:0000256" key="7">
    <source>
        <dbReference type="RuleBase" id="RU363032"/>
    </source>
</evidence>
<keyword evidence="6 7" id="KW-0472">Membrane</keyword>
<accession>A0AB39QYX0</accession>
<name>A0AB39QYX0_9ACTN</name>
<dbReference type="PANTHER" id="PTHR47737:SF1">
    <property type="entry name" value="GLYCINE BETAINE_PROLINE BETAINE TRANSPORT SYSTEM PERMEASE PROTEIN PROW"/>
    <property type="match status" value="1"/>
</dbReference>
<feature type="transmembrane region" description="Helical" evidence="7">
    <location>
        <begin position="472"/>
        <end position="494"/>
    </location>
</feature>
<keyword evidence="2 7" id="KW-0813">Transport</keyword>
<dbReference type="PANTHER" id="PTHR47737">
    <property type="entry name" value="GLYCINE BETAINE/PROLINE BETAINE TRANSPORT SYSTEM PERMEASE PROTEIN PROW"/>
    <property type="match status" value="1"/>
</dbReference>
<dbReference type="GO" id="GO:0005275">
    <property type="term" value="F:amine transmembrane transporter activity"/>
    <property type="evidence" value="ECO:0007669"/>
    <property type="project" value="TreeGrafter"/>
</dbReference>
<keyword evidence="5 7" id="KW-1133">Transmembrane helix</keyword>
<dbReference type="InterPro" id="IPR035906">
    <property type="entry name" value="MetI-like_sf"/>
</dbReference>
<feature type="transmembrane region" description="Helical" evidence="7">
    <location>
        <begin position="269"/>
        <end position="290"/>
    </location>
</feature>
<reference evidence="9" key="1">
    <citation type="submission" date="2024-07" db="EMBL/GenBank/DDBJ databases">
        <authorList>
            <person name="Yu S.T."/>
        </authorList>
    </citation>
    <scope>NUCLEOTIDE SEQUENCE</scope>
    <source>
        <strain evidence="9">R39</strain>
    </source>
</reference>
<feature type="transmembrane region" description="Helical" evidence="7">
    <location>
        <begin position="310"/>
        <end position="330"/>
    </location>
</feature>
<comment type="similarity">
    <text evidence="7">Belongs to the binding-protein-dependent transport system permease family.</text>
</comment>
<proteinExistence type="inferred from homology"/>
<evidence type="ECO:0000256" key="5">
    <source>
        <dbReference type="ARBA" id="ARBA00022989"/>
    </source>
</evidence>